<gene>
    <name evidence="2" type="ORF">O181_094354</name>
</gene>
<dbReference type="AlphaFoldDB" id="A0A9Q3J310"/>
<dbReference type="Proteomes" id="UP000765509">
    <property type="component" value="Unassembled WGS sequence"/>
</dbReference>
<keyword evidence="3" id="KW-1185">Reference proteome</keyword>
<evidence type="ECO:0000313" key="3">
    <source>
        <dbReference type="Proteomes" id="UP000765509"/>
    </source>
</evidence>
<proteinExistence type="predicted"/>
<evidence type="ECO:0000313" key="2">
    <source>
        <dbReference type="EMBL" id="MBW0554639.1"/>
    </source>
</evidence>
<dbReference type="InterPro" id="IPR025476">
    <property type="entry name" value="Helitron_helicase-like"/>
</dbReference>
<sequence>MYQGLTETLEGEGDVNGKKIVLPSAFIGGPRDMTQLYQDVMALVKNFGRPSLFITITANLKWPEIQATLKGNEAPSDHPDLVARVFQLRLNVLLWDLIVNKHIGTVLSYVYTIEFQKRGLPHAHIIMILAESSIPKTFRDIDSLVCAEIPNQEQ</sequence>
<dbReference type="EMBL" id="AVOT02061396">
    <property type="protein sequence ID" value="MBW0554639.1"/>
    <property type="molecule type" value="Genomic_DNA"/>
</dbReference>
<name>A0A9Q3J310_9BASI</name>
<organism evidence="2 3">
    <name type="scientific">Austropuccinia psidii MF-1</name>
    <dbReference type="NCBI Taxonomy" id="1389203"/>
    <lineage>
        <taxon>Eukaryota</taxon>
        <taxon>Fungi</taxon>
        <taxon>Dikarya</taxon>
        <taxon>Basidiomycota</taxon>
        <taxon>Pucciniomycotina</taxon>
        <taxon>Pucciniomycetes</taxon>
        <taxon>Pucciniales</taxon>
        <taxon>Sphaerophragmiaceae</taxon>
        <taxon>Austropuccinia</taxon>
    </lineage>
</organism>
<comment type="caution">
    <text evidence="2">The sequence shown here is derived from an EMBL/GenBank/DDBJ whole genome shotgun (WGS) entry which is preliminary data.</text>
</comment>
<protein>
    <recommendedName>
        <fullName evidence="1">Helitron helicase-like domain-containing protein</fullName>
    </recommendedName>
</protein>
<dbReference type="OrthoDB" id="3366231at2759"/>
<dbReference type="Pfam" id="PF14214">
    <property type="entry name" value="Helitron_like_N"/>
    <property type="match status" value="1"/>
</dbReference>
<evidence type="ECO:0000259" key="1">
    <source>
        <dbReference type="Pfam" id="PF14214"/>
    </source>
</evidence>
<feature type="domain" description="Helitron helicase-like" evidence="1">
    <location>
        <begin position="5"/>
        <end position="126"/>
    </location>
</feature>
<reference evidence="2" key="1">
    <citation type="submission" date="2021-03" db="EMBL/GenBank/DDBJ databases">
        <title>Draft genome sequence of rust myrtle Austropuccinia psidii MF-1, a brazilian biotype.</title>
        <authorList>
            <person name="Quecine M.C."/>
            <person name="Pachon D.M.R."/>
            <person name="Bonatelli M.L."/>
            <person name="Correr F.H."/>
            <person name="Franceschini L.M."/>
            <person name="Leite T.F."/>
            <person name="Margarido G.R.A."/>
            <person name="Almeida C.A."/>
            <person name="Ferrarezi J.A."/>
            <person name="Labate C.A."/>
        </authorList>
    </citation>
    <scope>NUCLEOTIDE SEQUENCE</scope>
    <source>
        <strain evidence="2">MF-1</strain>
    </source>
</reference>
<accession>A0A9Q3J310</accession>